<name>A0A140DRC7_9FIRM</name>
<sequence length="62" mass="7006">MRKQVDGSTHQRKESSLSLCIYRSFGGGSIQMTEKSVTFPWRETDALCRQMPRPESPETGSV</sequence>
<organism evidence="1 2">
    <name type="scientific">Faecalibaculum rodentium</name>
    <dbReference type="NCBI Taxonomy" id="1702221"/>
    <lineage>
        <taxon>Bacteria</taxon>
        <taxon>Bacillati</taxon>
        <taxon>Bacillota</taxon>
        <taxon>Erysipelotrichia</taxon>
        <taxon>Erysipelotrichales</taxon>
        <taxon>Erysipelotrichaceae</taxon>
        <taxon>Faecalibaculum</taxon>
    </lineage>
</organism>
<keyword evidence="2" id="KW-1185">Reference proteome</keyword>
<dbReference type="KEGG" id="fro:AALO17_00700"/>
<proteinExistence type="predicted"/>
<dbReference type="EMBL" id="CP011391">
    <property type="protein sequence ID" value="AMK53204.1"/>
    <property type="molecule type" value="Genomic_DNA"/>
</dbReference>
<reference evidence="1 2" key="1">
    <citation type="journal article" date="2016" name="Gut Pathog.">
        <title>Whole genome sequencing of "Faecalibaculum rodentium" ALO17, isolated from C57BL/6J laboratory mouse feces.</title>
        <authorList>
            <person name="Lim S."/>
            <person name="Chang D.H."/>
            <person name="Ahn S."/>
            <person name="Kim B.C."/>
        </authorList>
    </citation>
    <scope>NUCLEOTIDE SEQUENCE [LARGE SCALE GENOMIC DNA]</scope>
    <source>
        <strain evidence="1 2">Alo17</strain>
    </source>
</reference>
<evidence type="ECO:0000313" key="1">
    <source>
        <dbReference type="EMBL" id="AMK53204.1"/>
    </source>
</evidence>
<gene>
    <name evidence="1" type="ORF">AALO17_00700</name>
</gene>
<protein>
    <submittedName>
        <fullName evidence="1">Uncharacterized protein</fullName>
    </submittedName>
</protein>
<dbReference type="Proteomes" id="UP000069771">
    <property type="component" value="Chromosome"/>
</dbReference>
<accession>A0A140DRC7</accession>
<dbReference type="AlphaFoldDB" id="A0A140DRC7"/>
<evidence type="ECO:0000313" key="2">
    <source>
        <dbReference type="Proteomes" id="UP000069771"/>
    </source>
</evidence>